<dbReference type="GO" id="GO:0008168">
    <property type="term" value="F:methyltransferase activity"/>
    <property type="evidence" value="ECO:0007669"/>
    <property type="project" value="InterPro"/>
</dbReference>
<dbReference type="GO" id="GO:0008374">
    <property type="term" value="F:O-acyltransferase activity"/>
    <property type="evidence" value="ECO:0007669"/>
    <property type="project" value="InterPro"/>
</dbReference>
<proteinExistence type="inferred from homology"/>
<feature type="domain" description="Phospholipid/glycerol acyltransferase" evidence="7">
    <location>
        <begin position="354"/>
        <end position="493"/>
    </location>
</feature>
<dbReference type="SUPFAM" id="SSF81799">
    <property type="entry name" value="Putative methyltransferase TM0872, insert domain"/>
    <property type="match status" value="1"/>
</dbReference>
<comment type="subcellular location">
    <subcellularLocation>
        <location evidence="1">Endomembrane system</location>
        <topology evidence="1">Peripheral membrane protein</topology>
    </subcellularLocation>
</comment>
<feature type="region of interest" description="Disordered" evidence="6">
    <location>
        <begin position="1225"/>
        <end position="1290"/>
    </location>
</feature>
<reference evidence="9" key="1">
    <citation type="journal article" date="2006" name="Science">
        <title>Phytophthora genome sequences uncover evolutionary origins and mechanisms of pathogenesis.</title>
        <authorList>
            <person name="Tyler B.M."/>
            <person name="Tripathy S."/>
            <person name="Zhang X."/>
            <person name="Dehal P."/>
            <person name="Jiang R.H."/>
            <person name="Aerts A."/>
            <person name="Arredondo F.D."/>
            <person name="Baxter L."/>
            <person name="Bensasson D."/>
            <person name="Beynon J.L."/>
            <person name="Chapman J."/>
            <person name="Damasceno C.M."/>
            <person name="Dorrance A.E."/>
            <person name="Dou D."/>
            <person name="Dickerman A.W."/>
            <person name="Dubchak I.L."/>
            <person name="Garbelotto M."/>
            <person name="Gijzen M."/>
            <person name="Gordon S.G."/>
            <person name="Govers F."/>
            <person name="Grunwald N.J."/>
            <person name="Huang W."/>
            <person name="Ivors K.L."/>
            <person name="Jones R.W."/>
            <person name="Kamoun S."/>
            <person name="Krampis K."/>
            <person name="Lamour K.H."/>
            <person name="Lee M.K."/>
            <person name="McDonald W.H."/>
            <person name="Medina M."/>
            <person name="Meijer H.J."/>
            <person name="Nordberg E.K."/>
            <person name="Maclean D.J."/>
            <person name="Ospina-Giraldo M.D."/>
            <person name="Morris P.F."/>
            <person name="Phuntumart V."/>
            <person name="Putnam N.H."/>
            <person name="Rash S."/>
            <person name="Rose J.K."/>
            <person name="Sakihama Y."/>
            <person name="Salamov A.A."/>
            <person name="Savidor A."/>
            <person name="Scheuring C.F."/>
            <person name="Smith B.M."/>
            <person name="Sobral B.W."/>
            <person name="Terry A."/>
            <person name="Torto-Alalibo T.A."/>
            <person name="Win J."/>
            <person name="Xu Z."/>
            <person name="Zhang H."/>
            <person name="Grigoriev I.V."/>
            <person name="Rokhsar D.S."/>
            <person name="Boore J.L."/>
        </authorList>
    </citation>
    <scope>NUCLEOTIDE SEQUENCE [LARGE SCALE GENOMIC DNA]</scope>
    <source>
        <strain evidence="9">Pr102</strain>
    </source>
</reference>
<dbReference type="CDD" id="cd07993">
    <property type="entry name" value="LPLAT_DHAPAT-like"/>
    <property type="match status" value="1"/>
</dbReference>
<reference evidence="8" key="2">
    <citation type="submission" date="2015-06" db="UniProtKB">
        <authorList>
            <consortium name="EnsemblProtists"/>
        </authorList>
    </citation>
    <scope>IDENTIFICATION</scope>
    <source>
        <strain evidence="8">Pr102</strain>
    </source>
</reference>
<sequence length="1300" mass="146165">MLKPMGKKHMPHSRLDEWPGAPLSSSGPKLPAHLRPLLVPNGAALRLQLRYQKYQEKVRLLLKKADASQQPEGVAKAGGRTVTGSSLALAVALQARKDEKEQGAEQNKQTPLCFKPEQKKAVMWSRDTQEWAVPSSERDEEELALESRGSDAGAERDVEEMQQIQEPRVQEQGYRGKTHLLQECDEDESGRQHGFVNVMEPSWLLSSIEERCAETASSLMRQSSTKPQPSLAVQLADVRLAVLDLLFICRSGVGVNLLGRPPSSVGVHHRNLVARVKEAVAVNEDVEQLTPEDMRRVTRIFEALKSDMFMPAVRCLGWLLTKTWRLLFHGLHVDLESLHHVRRVLEASEGDVSVVFAPTHKSHLDYLIISYLCFAYGIPLPRIAAGNNLDLPFVGSFLRANGSFFIRRSFRNDNLYKEVLEQYVHELLHDGNPVEVFIEGGRSRHGRVCKPRLGFMSMFLNYVKSSASGDDGGENNENLKKTVLVVPISLDYDKVYEVDGYANQLLGKPKEKESLAVLLRSVWDLFFLRLGHSYVRFGEPVPLTASSSLQGSSQLVAERMQTSGTITSTAIVSALLMWKRTYVTDEMLEARTVWLVEELEKRAATVAHVENDAIAAHALSILKVTTKSNGIVAPQLQYPVRALELGFYRNHLLHIFLPEMAVIGALDAALRQQSKCETSASSKHKVDLWVVQQQAEKIWRFLRHICRHESIDIEARLEQFLGDAIECDVDDSSGTVTVDLSRWNTSKLTSFVLSLNWSFMDSLWLTSLGLWRLLPTAEDDDSEHTERDIVRHVQVLAKELFLRQQLSHAEALCSESIKQSLDFLVEIGVVRYERSQDGKARVLRLCSAPSGSDSVRALEDLTREVNARRKPHTFLWRQDELPRNLTPIAEANQRLVVMMLRRLHSSSVLRVPRGFSPSFSRCISSTASCASPDTSSSTSDGSQPPVHVPVLLHETVASFTRNVSDVSGPRHFVDGTAGFGGHSKAILQHFPDAKLLCVDRDPEVLGIAQTNLRDFHGRVEFQVGSYANLAVHLEAAGFPEEVDGILVDLGANSFHFDAGRRGFSVLNNGPLDMRFNQRDGDQPTAADAVNSLSEVQLTKVFRDYGEEKLAKEFAKAIVREREERGKVFETTRDLRECIERIANMWRSSDKAKKKKGKRSGKLGSTHPATRCFQALRIHVNDELNHVENGVKQLVNHLAPDGRLVTIAFHSLEDRPIKEFFRELDKQGRLETDEDDEDDEDEWEDEGSDDKDAEGPEEDINPLSKKRFRLKRRKATKATAEEIEVNSRSRSARLRCIERIL</sequence>
<evidence type="ECO:0000259" key="7">
    <source>
        <dbReference type="SMART" id="SM00563"/>
    </source>
</evidence>
<dbReference type="Pfam" id="PF01795">
    <property type="entry name" value="Methyltransf_5"/>
    <property type="match status" value="1"/>
</dbReference>
<dbReference type="InParanoid" id="H3H3D3"/>
<dbReference type="InterPro" id="IPR022284">
    <property type="entry name" value="GPAT/DHAPAT"/>
</dbReference>
<organism evidence="8 9">
    <name type="scientific">Phytophthora ramorum</name>
    <name type="common">Sudden oak death agent</name>
    <dbReference type="NCBI Taxonomy" id="164328"/>
    <lineage>
        <taxon>Eukaryota</taxon>
        <taxon>Sar</taxon>
        <taxon>Stramenopiles</taxon>
        <taxon>Oomycota</taxon>
        <taxon>Peronosporomycetes</taxon>
        <taxon>Peronosporales</taxon>
        <taxon>Peronosporaceae</taxon>
        <taxon>Phytophthora</taxon>
    </lineage>
</organism>
<feature type="compositionally biased region" description="Basic residues" evidence="6">
    <location>
        <begin position="1"/>
        <end position="12"/>
    </location>
</feature>
<dbReference type="eggNOG" id="KOG2782">
    <property type="taxonomic scope" value="Eukaryota"/>
</dbReference>
<feature type="region of interest" description="Disordered" evidence="6">
    <location>
        <begin position="1"/>
        <end position="27"/>
    </location>
</feature>
<dbReference type="InterPro" id="IPR045520">
    <property type="entry name" value="GPAT/DHAPAT_C"/>
</dbReference>
<dbReference type="Pfam" id="PF19277">
    <property type="entry name" value="GPAT_C"/>
    <property type="match status" value="1"/>
</dbReference>
<dbReference type="SUPFAM" id="SSF53335">
    <property type="entry name" value="S-adenosyl-L-methionine-dependent methyltransferases"/>
    <property type="match status" value="1"/>
</dbReference>
<dbReference type="VEuPathDB" id="FungiDB:KRP23_13916"/>
<dbReference type="InterPro" id="IPR029063">
    <property type="entry name" value="SAM-dependent_MTases_sf"/>
</dbReference>
<dbReference type="SUPFAM" id="SSF69593">
    <property type="entry name" value="Glycerol-3-phosphate (1)-acyltransferase"/>
    <property type="match status" value="1"/>
</dbReference>
<protein>
    <recommendedName>
        <fullName evidence="7">Phospholipid/glycerol acyltransferase domain-containing protein</fullName>
    </recommendedName>
</protein>
<dbReference type="VEuPathDB" id="FungiDB:KRP22_4627"/>
<dbReference type="EnsemblProtists" id="Phyra84988">
    <property type="protein sequence ID" value="Phyra84988"/>
    <property type="gene ID" value="Phyra84988"/>
</dbReference>
<evidence type="ECO:0000256" key="3">
    <source>
        <dbReference type="ARBA" id="ARBA00022679"/>
    </source>
</evidence>
<dbReference type="STRING" id="164328.H3H3D3"/>
<dbReference type="Gene3D" id="3.40.50.150">
    <property type="entry name" value="Vaccinia Virus protein VP39"/>
    <property type="match status" value="1"/>
</dbReference>
<dbReference type="InterPro" id="IPR023397">
    <property type="entry name" value="SAM-dep_MeTrfase_MraW_recog"/>
</dbReference>
<dbReference type="GO" id="GO:0006629">
    <property type="term" value="P:lipid metabolic process"/>
    <property type="evidence" value="ECO:0007669"/>
    <property type="project" value="InterPro"/>
</dbReference>
<evidence type="ECO:0000256" key="1">
    <source>
        <dbReference type="ARBA" id="ARBA00004184"/>
    </source>
</evidence>
<dbReference type="VEuPathDB" id="FungiDB:KRP22_4628"/>
<feature type="compositionally biased region" description="Acidic residues" evidence="6">
    <location>
        <begin position="1231"/>
        <end position="1259"/>
    </location>
</feature>
<dbReference type="InterPro" id="IPR002903">
    <property type="entry name" value="RsmH"/>
</dbReference>
<dbReference type="EMBL" id="DS566130">
    <property type="status" value="NOT_ANNOTATED_CDS"/>
    <property type="molecule type" value="Genomic_DNA"/>
</dbReference>
<accession>H3H3D3</accession>
<dbReference type="Gene3D" id="1.10.150.170">
    <property type="entry name" value="Putative methyltransferase TM0872, insert domain"/>
    <property type="match status" value="1"/>
</dbReference>
<dbReference type="Proteomes" id="UP000005238">
    <property type="component" value="Unassembled WGS sequence"/>
</dbReference>
<dbReference type="SMART" id="SM00563">
    <property type="entry name" value="PlsC"/>
    <property type="match status" value="1"/>
</dbReference>
<dbReference type="PANTHER" id="PTHR12563">
    <property type="entry name" value="GLYCEROL-3-PHOSPHATE ACYLTRANSFERASE"/>
    <property type="match status" value="1"/>
</dbReference>
<dbReference type="PANTHER" id="PTHR12563:SF17">
    <property type="entry name" value="DIHYDROXYACETONE PHOSPHATE ACYLTRANSFERASE"/>
    <property type="match status" value="1"/>
</dbReference>
<dbReference type="VEuPathDB" id="FungiDB:KRP23_13917"/>
<comment type="similarity">
    <text evidence="2">Belongs to the GPAT/DAPAT family.</text>
</comment>
<dbReference type="Pfam" id="PF01553">
    <property type="entry name" value="Acyltransferase"/>
    <property type="match status" value="1"/>
</dbReference>
<dbReference type="GO" id="GO:0012505">
    <property type="term" value="C:endomembrane system"/>
    <property type="evidence" value="ECO:0007669"/>
    <property type="project" value="UniProtKB-SubCell"/>
</dbReference>
<keyword evidence="4" id="KW-0472">Membrane</keyword>
<evidence type="ECO:0000313" key="8">
    <source>
        <dbReference type="EnsemblProtists" id="Phyra84988"/>
    </source>
</evidence>
<keyword evidence="3" id="KW-0808">Transferase</keyword>
<dbReference type="NCBIfam" id="TIGR00006">
    <property type="entry name" value="16S rRNA (cytosine(1402)-N(4))-methyltransferase RsmH"/>
    <property type="match status" value="1"/>
</dbReference>
<evidence type="ECO:0000256" key="4">
    <source>
        <dbReference type="ARBA" id="ARBA00023136"/>
    </source>
</evidence>
<dbReference type="InterPro" id="IPR002123">
    <property type="entry name" value="Plipid/glycerol_acylTrfase"/>
</dbReference>
<dbReference type="HAMAP" id="MF_01007">
    <property type="entry name" value="16SrRNA_methyltr_H"/>
    <property type="match status" value="1"/>
</dbReference>
<dbReference type="InterPro" id="IPR041728">
    <property type="entry name" value="GPAT/DHAPAT_LPLAT"/>
</dbReference>
<dbReference type="eggNOG" id="KOG3730">
    <property type="taxonomic scope" value="Eukaryota"/>
</dbReference>
<evidence type="ECO:0000256" key="6">
    <source>
        <dbReference type="SAM" id="MobiDB-lite"/>
    </source>
</evidence>
<dbReference type="GO" id="GO:0003824">
    <property type="term" value="F:catalytic activity"/>
    <property type="evidence" value="ECO:0000318"/>
    <property type="project" value="GO_Central"/>
</dbReference>
<evidence type="ECO:0000313" key="9">
    <source>
        <dbReference type="Proteomes" id="UP000005238"/>
    </source>
</evidence>
<dbReference type="HOGENOM" id="CLU_006609_0_0_1"/>
<keyword evidence="9" id="KW-1185">Reference proteome</keyword>
<name>H3H3D3_PHYRM</name>
<evidence type="ECO:0000256" key="2">
    <source>
        <dbReference type="ARBA" id="ARBA00007937"/>
    </source>
</evidence>
<keyword evidence="5" id="KW-0012">Acyltransferase</keyword>
<feature type="region of interest" description="Disordered" evidence="6">
    <location>
        <begin position="125"/>
        <end position="176"/>
    </location>
</feature>
<feature type="compositionally biased region" description="Basic residues" evidence="6">
    <location>
        <begin position="1263"/>
        <end position="1275"/>
    </location>
</feature>
<evidence type="ECO:0000256" key="5">
    <source>
        <dbReference type="ARBA" id="ARBA00023315"/>
    </source>
</evidence>